<evidence type="ECO:0000313" key="2">
    <source>
        <dbReference type="Proteomes" id="UP000887159"/>
    </source>
</evidence>
<proteinExistence type="predicted"/>
<dbReference type="GO" id="GO:0000793">
    <property type="term" value="C:condensed chromosome"/>
    <property type="evidence" value="ECO:0007669"/>
    <property type="project" value="TreeGrafter"/>
</dbReference>
<gene>
    <name evidence="1" type="primary">EAI_04805</name>
    <name evidence="1" type="ORF">TNCV_2190431</name>
</gene>
<dbReference type="GO" id="GO:0006303">
    <property type="term" value="P:double-strand break repair via nonhomologous end joining"/>
    <property type="evidence" value="ECO:0007669"/>
    <property type="project" value="TreeGrafter"/>
</dbReference>
<protein>
    <submittedName>
        <fullName evidence="1">Histone-lysine N-methyltransferase SETMAR</fullName>
    </submittedName>
</protein>
<dbReference type="InterPro" id="IPR052709">
    <property type="entry name" value="Transposase-MT_Hybrid"/>
</dbReference>
<dbReference type="GO" id="GO:0000729">
    <property type="term" value="P:DNA double-strand break processing"/>
    <property type="evidence" value="ECO:0007669"/>
    <property type="project" value="TreeGrafter"/>
</dbReference>
<dbReference type="GO" id="GO:0003690">
    <property type="term" value="F:double-stranded DNA binding"/>
    <property type="evidence" value="ECO:0007669"/>
    <property type="project" value="TreeGrafter"/>
</dbReference>
<dbReference type="GO" id="GO:0044774">
    <property type="term" value="P:mitotic DNA integrity checkpoint signaling"/>
    <property type="evidence" value="ECO:0007669"/>
    <property type="project" value="TreeGrafter"/>
</dbReference>
<dbReference type="GO" id="GO:0015074">
    <property type="term" value="P:DNA integration"/>
    <property type="evidence" value="ECO:0007669"/>
    <property type="project" value="TreeGrafter"/>
</dbReference>
<organism evidence="1 2">
    <name type="scientific">Trichonephila clavipes</name>
    <name type="common">Golden silk orbweaver</name>
    <name type="synonym">Nephila clavipes</name>
    <dbReference type="NCBI Taxonomy" id="2585209"/>
    <lineage>
        <taxon>Eukaryota</taxon>
        <taxon>Metazoa</taxon>
        <taxon>Ecdysozoa</taxon>
        <taxon>Arthropoda</taxon>
        <taxon>Chelicerata</taxon>
        <taxon>Arachnida</taxon>
        <taxon>Araneae</taxon>
        <taxon>Araneomorphae</taxon>
        <taxon>Entelegynae</taxon>
        <taxon>Araneoidea</taxon>
        <taxon>Nephilidae</taxon>
        <taxon>Trichonephila</taxon>
    </lineage>
</organism>
<dbReference type="PANTHER" id="PTHR46060">
    <property type="entry name" value="MARINER MOS1 TRANSPOSASE-LIKE PROTEIN"/>
    <property type="match status" value="1"/>
</dbReference>
<dbReference type="GO" id="GO:0005634">
    <property type="term" value="C:nucleus"/>
    <property type="evidence" value="ECO:0007669"/>
    <property type="project" value="TreeGrafter"/>
</dbReference>
<comment type="caution">
    <text evidence="1">The sequence shown here is derived from an EMBL/GenBank/DDBJ whole genome shotgun (WGS) entry which is preliminary data.</text>
</comment>
<dbReference type="AlphaFoldDB" id="A0A8X6UXJ0"/>
<dbReference type="GO" id="GO:0042800">
    <property type="term" value="F:histone H3K4 methyltransferase activity"/>
    <property type="evidence" value="ECO:0007669"/>
    <property type="project" value="TreeGrafter"/>
</dbReference>
<keyword evidence="2" id="KW-1185">Reference proteome</keyword>
<dbReference type="GO" id="GO:0000014">
    <property type="term" value="F:single-stranded DNA endodeoxyribonuclease activity"/>
    <property type="evidence" value="ECO:0007669"/>
    <property type="project" value="TreeGrafter"/>
</dbReference>
<dbReference type="GO" id="GO:0031297">
    <property type="term" value="P:replication fork processing"/>
    <property type="evidence" value="ECO:0007669"/>
    <property type="project" value="TreeGrafter"/>
</dbReference>
<name>A0A8X6UXJ0_TRICX</name>
<dbReference type="GO" id="GO:0046975">
    <property type="term" value="F:histone H3K36 methyltransferase activity"/>
    <property type="evidence" value="ECO:0007669"/>
    <property type="project" value="TreeGrafter"/>
</dbReference>
<dbReference type="GO" id="GO:0044547">
    <property type="term" value="F:DNA topoisomerase binding"/>
    <property type="evidence" value="ECO:0007669"/>
    <property type="project" value="TreeGrafter"/>
</dbReference>
<dbReference type="GO" id="GO:0003697">
    <property type="term" value="F:single-stranded DNA binding"/>
    <property type="evidence" value="ECO:0007669"/>
    <property type="project" value="TreeGrafter"/>
</dbReference>
<accession>A0A8X6UXJ0</accession>
<dbReference type="PANTHER" id="PTHR46060:SF2">
    <property type="entry name" value="HISTONE-LYSINE N-METHYLTRANSFERASE SETMAR"/>
    <property type="match status" value="1"/>
</dbReference>
<reference evidence="1" key="1">
    <citation type="submission" date="2020-08" db="EMBL/GenBank/DDBJ databases">
        <title>Multicomponent nature underlies the extraordinary mechanical properties of spider dragline silk.</title>
        <authorList>
            <person name="Kono N."/>
            <person name="Nakamura H."/>
            <person name="Mori M."/>
            <person name="Yoshida Y."/>
            <person name="Ohtoshi R."/>
            <person name="Malay A.D."/>
            <person name="Moran D.A.P."/>
            <person name="Tomita M."/>
            <person name="Numata K."/>
            <person name="Arakawa K."/>
        </authorList>
    </citation>
    <scope>NUCLEOTIDE SEQUENCE</scope>
</reference>
<sequence length="115" mass="13223">MLHQLEVSIDAEISHQDMLRGIFDVKDASRTGSRPIVEIVDKITEIIEDDQHVSSRSIAQELKIDHKTVLSHLCKVGFKKKLHVWVPHQLTPKNMMDRISTCEALAKWNEINPFL</sequence>
<dbReference type="Proteomes" id="UP000887159">
    <property type="component" value="Unassembled WGS sequence"/>
</dbReference>
<evidence type="ECO:0000313" key="1">
    <source>
        <dbReference type="EMBL" id="GFX87767.1"/>
    </source>
</evidence>
<dbReference type="EMBL" id="BMAU01021039">
    <property type="protein sequence ID" value="GFX87767.1"/>
    <property type="molecule type" value="Genomic_DNA"/>
</dbReference>
<dbReference type="GO" id="GO:0035861">
    <property type="term" value="C:site of double-strand break"/>
    <property type="evidence" value="ECO:0007669"/>
    <property type="project" value="TreeGrafter"/>
</dbReference>